<proteinExistence type="predicted"/>
<evidence type="ECO:0000256" key="1">
    <source>
        <dbReference type="SAM" id="Phobius"/>
    </source>
</evidence>
<feature type="transmembrane region" description="Helical" evidence="1">
    <location>
        <begin position="86"/>
        <end position="105"/>
    </location>
</feature>
<name>A0AAT9HG87_9ACTN</name>
<keyword evidence="1" id="KW-1133">Transmembrane helix</keyword>
<reference evidence="2" key="1">
    <citation type="submission" date="2024-06" db="EMBL/GenBank/DDBJ databases">
        <authorList>
            <consortium name="consrtm"/>
            <person name="Uemura M."/>
            <person name="Terahara T."/>
        </authorList>
    </citation>
    <scope>NUCLEOTIDE SEQUENCE</scope>
    <source>
        <strain evidence="2">KM77-8</strain>
    </source>
</reference>
<feature type="transmembrane region" description="Helical" evidence="1">
    <location>
        <begin position="142"/>
        <end position="161"/>
    </location>
</feature>
<protein>
    <submittedName>
        <fullName evidence="2">Uncharacterized protein</fullName>
    </submittedName>
</protein>
<accession>A0AAT9HG87</accession>
<dbReference type="EMBL" id="AP035768">
    <property type="protein sequence ID" value="BFO16330.1"/>
    <property type="molecule type" value="Genomic_DNA"/>
</dbReference>
<feature type="transmembrane region" description="Helical" evidence="1">
    <location>
        <begin position="36"/>
        <end position="54"/>
    </location>
</feature>
<organism evidence="2">
    <name type="scientific">Streptomyces haneummycinicus</name>
    <dbReference type="NCBI Taxonomy" id="3074435"/>
    <lineage>
        <taxon>Bacteria</taxon>
        <taxon>Bacillati</taxon>
        <taxon>Actinomycetota</taxon>
        <taxon>Actinomycetes</taxon>
        <taxon>Kitasatosporales</taxon>
        <taxon>Streptomycetaceae</taxon>
        <taxon>Streptomyces</taxon>
    </lineage>
</organism>
<feature type="transmembrane region" description="Helical" evidence="1">
    <location>
        <begin position="173"/>
        <end position="191"/>
    </location>
</feature>
<feature type="transmembrane region" description="Helical" evidence="1">
    <location>
        <begin position="117"/>
        <end position="136"/>
    </location>
</feature>
<keyword evidence="1" id="KW-0812">Transmembrane</keyword>
<reference evidence="2" key="2">
    <citation type="submission" date="2024-07" db="EMBL/GenBank/DDBJ databases">
        <title>Streptomyces haneummycinica sp. nov., a new antibiotic-producing actinobacterium isolated from marine sediment.</title>
        <authorList>
            <person name="Uemura M."/>
            <person name="Hamada M."/>
            <person name="Hirano S."/>
            <person name="Kobayashi K."/>
            <person name="Ohshiro T."/>
            <person name="Kobayashi T."/>
            <person name="Terahara T."/>
        </authorList>
    </citation>
    <scope>NUCLEOTIDE SEQUENCE</scope>
    <source>
        <strain evidence="2">KM77-8</strain>
    </source>
</reference>
<evidence type="ECO:0000313" key="2">
    <source>
        <dbReference type="EMBL" id="BFO16330.1"/>
    </source>
</evidence>
<feature type="transmembrane region" description="Helical" evidence="1">
    <location>
        <begin position="61"/>
        <end position="80"/>
    </location>
</feature>
<sequence>MGAGYAADQPGFAVPAGRAAREIVARSADFLADRAVLSPVLLVLPAALLLLLACQEDRRRRTAWAALAVAAGVVGLGAVVVQGNWFAYHAAALPVGAAAVWGLAVARWYGVRGRVPAGLVGVSGVLAVLAPLYSLAPSGLQRSSVVWVWGGIALGAALLDVRGAGRGGPGSRVPAALVGVGLAAVAVWPSAPHLMDRGKVGETNSAYLRVSEEKAGAAAEVRRRLPDGALVQYFAFGDEAYFIGHASSCPYPIPTFLQRTRYLPDVSTLDSYAENARCLDEDPPRYAVLNRGWFPPAEIDRALARRIEARYDCPPAPVTRLVVCRLR</sequence>
<dbReference type="AlphaFoldDB" id="A0AAT9HG87"/>
<gene>
    <name evidence="2" type="ORF">SHKM778_27180</name>
</gene>
<keyword evidence="1" id="KW-0472">Membrane</keyword>